<dbReference type="OMA" id="DSCGQDM"/>
<dbReference type="Pfam" id="PF08167">
    <property type="entry name" value="RIX1"/>
    <property type="match status" value="1"/>
</dbReference>
<keyword evidence="3" id="KW-0539">Nucleus</keyword>
<evidence type="ECO:0000256" key="1">
    <source>
        <dbReference type="ARBA" id="ARBA00004123"/>
    </source>
</evidence>
<dbReference type="eggNOG" id="ENOG502QR0U">
    <property type="taxonomic scope" value="Eukaryota"/>
</dbReference>
<dbReference type="SUPFAM" id="SSF48371">
    <property type="entry name" value="ARM repeat"/>
    <property type="match status" value="1"/>
</dbReference>
<dbReference type="AlphaFoldDB" id="A0A0J8E4V7"/>
<dbReference type="OrthoDB" id="20900at2759"/>
<accession>A0A0J8E4V7</accession>
<dbReference type="GO" id="GO:0005634">
    <property type="term" value="C:nucleus"/>
    <property type="evidence" value="ECO:0007669"/>
    <property type="project" value="UniProtKB-SubCell"/>
</dbReference>
<keyword evidence="7" id="KW-1185">Reference proteome</keyword>
<dbReference type="PANTHER" id="PTHR34105:SF1">
    <property type="entry name" value="PROLINE-, GLUTAMIC ACID- AND LEUCINE-RICH PROTEIN 1"/>
    <property type="match status" value="1"/>
</dbReference>
<dbReference type="InterPro" id="IPR016024">
    <property type="entry name" value="ARM-type_fold"/>
</dbReference>
<dbReference type="Proteomes" id="UP000035740">
    <property type="component" value="Unassembled WGS sequence"/>
</dbReference>
<evidence type="ECO:0000256" key="4">
    <source>
        <dbReference type="SAM" id="MobiDB-lite"/>
    </source>
</evidence>
<evidence type="ECO:0000313" key="6">
    <source>
        <dbReference type="EMBL" id="KMS98185.1"/>
    </source>
</evidence>
<reference evidence="6 7" key="1">
    <citation type="journal article" date="2014" name="Nature">
        <title>The genome of the recently domesticated crop plant sugar beet (Beta vulgaris).</title>
        <authorList>
            <person name="Dohm J.C."/>
            <person name="Minoche A.E."/>
            <person name="Holtgrawe D."/>
            <person name="Capella-Gutierrez S."/>
            <person name="Zakrzewski F."/>
            <person name="Tafer H."/>
            <person name="Rupp O."/>
            <person name="Sorensen T.R."/>
            <person name="Stracke R."/>
            <person name="Reinhardt R."/>
            <person name="Goesmann A."/>
            <person name="Kraft T."/>
            <person name="Schulz B."/>
            <person name="Stadler P.F."/>
            <person name="Schmidt T."/>
            <person name="Gabaldon T."/>
            <person name="Lehrach H."/>
            <person name="Weisshaar B."/>
            <person name="Himmelbauer H."/>
        </authorList>
    </citation>
    <scope>NUCLEOTIDE SEQUENCE [LARGE SCALE GENOMIC DNA]</scope>
    <source>
        <tissue evidence="6">Taproot</tissue>
    </source>
</reference>
<dbReference type="InterPro" id="IPR011989">
    <property type="entry name" value="ARM-like"/>
</dbReference>
<dbReference type="KEGG" id="bvg:104907471"/>
<evidence type="ECO:0000256" key="2">
    <source>
        <dbReference type="ARBA" id="ARBA00010511"/>
    </source>
</evidence>
<feature type="compositionally biased region" description="Basic and acidic residues" evidence="4">
    <location>
        <begin position="734"/>
        <end position="749"/>
    </location>
</feature>
<evidence type="ECO:0000256" key="3">
    <source>
        <dbReference type="ARBA" id="ARBA00023242"/>
    </source>
</evidence>
<gene>
    <name evidence="6" type="ORF">BVRB_4g095120</name>
</gene>
<dbReference type="PANTHER" id="PTHR34105">
    <property type="entry name" value="PROLINE-, GLUTAMIC ACID- AND LEUCINE-RICH PROTEIN 1"/>
    <property type="match status" value="1"/>
</dbReference>
<name>A0A0J8E4V7_BETVV</name>
<dbReference type="EMBL" id="KQ090265">
    <property type="protein sequence ID" value="KMS98185.1"/>
    <property type="molecule type" value="Genomic_DNA"/>
</dbReference>
<protein>
    <recommendedName>
        <fullName evidence="5">Pre-rRNA-processing protein RIX1 N-terminal domain-containing protein</fullName>
    </recommendedName>
</protein>
<feature type="region of interest" description="Disordered" evidence="4">
    <location>
        <begin position="711"/>
        <end position="749"/>
    </location>
</feature>
<feature type="region of interest" description="Disordered" evidence="4">
    <location>
        <begin position="825"/>
        <end position="857"/>
    </location>
</feature>
<dbReference type="GO" id="GO:0006364">
    <property type="term" value="P:rRNA processing"/>
    <property type="evidence" value="ECO:0007669"/>
    <property type="project" value="TreeGrafter"/>
</dbReference>
<dbReference type="Gene3D" id="1.25.10.10">
    <property type="entry name" value="Leucine-rich Repeat Variant"/>
    <property type="match status" value="1"/>
</dbReference>
<comment type="subcellular location">
    <subcellularLocation>
        <location evidence="1">Nucleus</location>
    </subcellularLocation>
</comment>
<feature type="compositionally biased region" description="Acidic residues" evidence="4">
    <location>
        <begin position="846"/>
        <end position="857"/>
    </location>
</feature>
<evidence type="ECO:0000313" key="7">
    <source>
        <dbReference type="Proteomes" id="UP000035740"/>
    </source>
</evidence>
<evidence type="ECO:0000259" key="5">
    <source>
        <dbReference type="Pfam" id="PF08167"/>
    </source>
</evidence>
<proteinExistence type="inferred from homology"/>
<comment type="similarity">
    <text evidence="2">Belongs to the RIX1/PELP1 family.</text>
</comment>
<dbReference type="InterPro" id="IPR012583">
    <property type="entry name" value="RIX1_N"/>
</dbReference>
<dbReference type="Gramene" id="KMS98185">
    <property type="protein sequence ID" value="KMS98185"/>
    <property type="gene ID" value="BVRB_4g095120"/>
</dbReference>
<feature type="domain" description="Pre-rRNA-processing protein RIX1 N-terminal" evidence="5">
    <location>
        <begin position="20"/>
        <end position="221"/>
    </location>
</feature>
<sequence length="857" mass="93650">MAAFDHCRDLNDLALKPRLLRTLLKEQLLDDTLHPSQLSSIVSVLKIHKLLTEEFPPSADLKHLSGWKSSVDAWVDRILMLSRSNSPDKCWAGVCLLGMTCTECSSARFLASYSDWFSVLLSHIQASGASQFVRVASFAAVSDLLTRLGGFSNVKKDGTSHAGKLVHPILKMFNEDATQAVLDVAAHLLLTILNNFPSSVLRHHDNVEGVILSKIMSANCSSNLLKKLSCCLASLPKSRGDEDSWSLMMQKVLLSLSSLLNSTLEGLEEETRRVEVATLLVPPGTNPPPSLGGIFTTEEALKNGERSQKSLISSISSLMQCCCTMLTDSYPVQVTIPVRPLLALIRRVLMVNGSLPETLQPFTTTMQQEFVCLQLPVLHLSVLEVLGTVVKGCRSQLLPHAADVVWLLMKYFKTCWLPELRTKVYSIIRGLLISMGAGIALYISEEVVDNGTVDLKFGDSNHDGTSSDEPSCVDVSLQHRRKKRKHGAATGLLVEQQASLSLEPKECQASIALKRAAIETLEALLVVGGALRCDAWRRRIDDLMIEVATNACSGGWTHDDKLFHCKETRGAWEGFQLVALRALLASLLSPAGYRSPYLSKGLELFHKGKQNTGTKVAEFCAQALLALEVLVHPRALSLIDMSLPNGSCYSSGMIDFGGPKHKVPHKDSTLSTGHGNSHDVYDFLNDIYMEDDPGSEVLAGEVCKDVQFDENLQDVSRDQNDEDPNAVSGLPDEMVSKERNEGSEPTNFDKRIKSKDSVMMDVQQHEEPMSNTLSAKKGIEENILNECASDMLSLTPVSGQSISAAKGIASTTGVDADVTTHADNKTWMNSTIQQDDESSDLFPDIVDGDPDTDSDSE</sequence>
<organism evidence="6 7">
    <name type="scientific">Beta vulgaris subsp. vulgaris</name>
    <name type="common">Beet</name>
    <dbReference type="NCBI Taxonomy" id="3555"/>
    <lineage>
        <taxon>Eukaryota</taxon>
        <taxon>Viridiplantae</taxon>
        <taxon>Streptophyta</taxon>
        <taxon>Embryophyta</taxon>
        <taxon>Tracheophyta</taxon>
        <taxon>Spermatophyta</taxon>
        <taxon>Magnoliopsida</taxon>
        <taxon>eudicotyledons</taxon>
        <taxon>Gunneridae</taxon>
        <taxon>Pentapetalae</taxon>
        <taxon>Caryophyllales</taxon>
        <taxon>Chenopodiaceae</taxon>
        <taxon>Betoideae</taxon>
        <taxon>Beta</taxon>
    </lineage>
</organism>